<name>A0ABW9MBM6_9FIRM</name>
<evidence type="ECO:0000256" key="2">
    <source>
        <dbReference type="ARBA" id="ARBA00022692"/>
    </source>
</evidence>
<dbReference type="InterPro" id="IPR027417">
    <property type="entry name" value="P-loop_NTPase"/>
</dbReference>
<dbReference type="SMART" id="SM00382">
    <property type="entry name" value="AAA"/>
    <property type="match status" value="1"/>
</dbReference>
<protein>
    <submittedName>
        <fullName evidence="10">ATP-binding cassette domain-containing protein</fullName>
    </submittedName>
</protein>
<dbReference type="PROSITE" id="PS50929">
    <property type="entry name" value="ABC_TM1F"/>
    <property type="match status" value="1"/>
</dbReference>
<evidence type="ECO:0000256" key="7">
    <source>
        <dbReference type="SAM" id="Phobius"/>
    </source>
</evidence>
<evidence type="ECO:0000256" key="4">
    <source>
        <dbReference type="ARBA" id="ARBA00022840"/>
    </source>
</evidence>
<feature type="domain" description="ABC transporter" evidence="8">
    <location>
        <begin position="326"/>
        <end position="529"/>
    </location>
</feature>
<feature type="transmembrane region" description="Helical" evidence="7">
    <location>
        <begin position="235"/>
        <end position="258"/>
    </location>
</feature>
<evidence type="ECO:0000256" key="1">
    <source>
        <dbReference type="ARBA" id="ARBA00004651"/>
    </source>
</evidence>
<evidence type="ECO:0000256" key="3">
    <source>
        <dbReference type="ARBA" id="ARBA00022741"/>
    </source>
</evidence>
<dbReference type="GO" id="GO:0005524">
    <property type="term" value="F:ATP binding"/>
    <property type="evidence" value="ECO:0007669"/>
    <property type="project" value="UniProtKB-KW"/>
</dbReference>
<dbReference type="SUPFAM" id="SSF52540">
    <property type="entry name" value="P-loop containing nucleoside triphosphate hydrolases"/>
    <property type="match status" value="1"/>
</dbReference>
<keyword evidence="3" id="KW-0547">Nucleotide-binding</keyword>
<dbReference type="InterPro" id="IPR036640">
    <property type="entry name" value="ABC1_TM_sf"/>
</dbReference>
<keyword evidence="2 7" id="KW-0812">Transmembrane</keyword>
<evidence type="ECO:0000256" key="6">
    <source>
        <dbReference type="ARBA" id="ARBA00023136"/>
    </source>
</evidence>
<dbReference type="InterPro" id="IPR039421">
    <property type="entry name" value="Type_1_exporter"/>
</dbReference>
<dbReference type="InterPro" id="IPR003439">
    <property type="entry name" value="ABC_transporter-like_ATP-bd"/>
</dbReference>
<feature type="transmembrane region" description="Helical" evidence="7">
    <location>
        <begin position="149"/>
        <end position="167"/>
    </location>
</feature>
<dbReference type="Pfam" id="PF00005">
    <property type="entry name" value="ABC_tran"/>
    <property type="match status" value="1"/>
</dbReference>
<dbReference type="PANTHER" id="PTHR24221">
    <property type="entry name" value="ATP-BINDING CASSETTE SUB-FAMILY B"/>
    <property type="match status" value="1"/>
</dbReference>
<feature type="transmembrane region" description="Helical" evidence="7">
    <location>
        <begin position="12"/>
        <end position="33"/>
    </location>
</feature>
<comment type="caution">
    <text evidence="10">The sequence shown here is derived from an EMBL/GenBank/DDBJ whole genome shotgun (WGS) entry which is preliminary data.</text>
</comment>
<dbReference type="InterPro" id="IPR003593">
    <property type="entry name" value="AAA+_ATPase"/>
</dbReference>
<evidence type="ECO:0000259" key="8">
    <source>
        <dbReference type="PROSITE" id="PS50893"/>
    </source>
</evidence>
<evidence type="ECO:0000256" key="5">
    <source>
        <dbReference type="ARBA" id="ARBA00022989"/>
    </source>
</evidence>
<evidence type="ECO:0000259" key="9">
    <source>
        <dbReference type="PROSITE" id="PS50929"/>
    </source>
</evidence>
<sequence>MNYKNKNIKIISLIYIFISIMLAILVSVQPYILKNIIDNYRNISVTKNNIIKYGVSILGIIIFEYITKILLIKLTVNMKRIMISQIIGFVEQDETLFKNNDYVADINVDINNNVEDFIKDYYINKLDIIILLVNMLIYSFAIINLDFVLILLILIPNILTLSIPYIFKSRVELYKNENIEKNKLFNSIILDYTLGINVIRNMLATFEFKKVVNKTMNDNLYTESKFGYLESSLEILIGCISYIGLFILICYGSVSIYYRSMTLGAFIAAIQFSDIIISPLIRLITSINILSSGRASYKTLVKRYYEKAKEETNSKKSYHDHDFNNIEINNLQFSYYDSLNVDLSNIIINKSNKILIKGNSGSGKSTLLRIITGKIKNYNGDIYINGHNLKELDNAYINRYFSIIPQFQYIFNTSVDNNIALYSSIDFNDFRNVFDLFQYDKISKKDPTSQSLSGGEKQRIALLRAIIRNKDILIVDEGLNQVQKELRNEILEFLLNDKNLTFIYVSHDIDDYIDRFDLVIDMNKGMCDV</sequence>
<organism evidence="10 11">
    <name type="scientific">Anaerococcus kampingae</name>
    <dbReference type="NCBI Taxonomy" id="3115614"/>
    <lineage>
        <taxon>Bacteria</taxon>
        <taxon>Bacillati</taxon>
        <taxon>Bacillota</taxon>
        <taxon>Tissierellia</taxon>
        <taxon>Tissierellales</taxon>
        <taxon>Peptoniphilaceae</taxon>
        <taxon>Anaerococcus</taxon>
    </lineage>
</organism>
<gene>
    <name evidence="10" type="ORF">ACCQ42_00070</name>
</gene>
<accession>A0ABW9MBM6</accession>
<dbReference type="Gene3D" id="3.40.50.300">
    <property type="entry name" value="P-loop containing nucleotide triphosphate hydrolases"/>
    <property type="match status" value="1"/>
</dbReference>
<dbReference type="EMBL" id="JBGMEF010000001">
    <property type="protein sequence ID" value="MFO3666181.1"/>
    <property type="molecule type" value="Genomic_DNA"/>
</dbReference>
<keyword evidence="6 7" id="KW-0472">Membrane</keyword>
<proteinExistence type="predicted"/>
<comment type="subcellular location">
    <subcellularLocation>
        <location evidence="1">Cell membrane</location>
        <topology evidence="1">Multi-pass membrane protein</topology>
    </subcellularLocation>
</comment>
<dbReference type="SUPFAM" id="SSF90123">
    <property type="entry name" value="ABC transporter transmembrane region"/>
    <property type="match status" value="1"/>
</dbReference>
<reference evidence="10 11" key="1">
    <citation type="journal article" date="2025" name="Anaerobe">
        <title>Description of Anaerococcus kampingiae sp. nov., Anaerococcus groningensis sp. nov., Anaerococcus martiniensis sp. nov., and Anaerococcus cruorum sp. nov., isolated from human clinical specimens.</title>
        <authorList>
            <person name="Boiten K.E."/>
            <person name="Meijer J."/>
            <person name="van Wezel E.M."/>
            <person name="Veloo A.C.M."/>
        </authorList>
    </citation>
    <scope>NUCLEOTIDE SEQUENCE [LARGE SCALE GENOMIC DNA]</scope>
    <source>
        <strain evidence="10 11">ENR0874</strain>
    </source>
</reference>
<keyword evidence="5 7" id="KW-1133">Transmembrane helix</keyword>
<keyword evidence="4 10" id="KW-0067">ATP-binding</keyword>
<dbReference type="CDD" id="cd03228">
    <property type="entry name" value="ABCC_MRP_Like"/>
    <property type="match status" value="1"/>
</dbReference>
<dbReference type="InterPro" id="IPR011527">
    <property type="entry name" value="ABC1_TM_dom"/>
</dbReference>
<feature type="domain" description="ABC transmembrane type-1" evidence="9">
    <location>
        <begin position="13"/>
        <end position="292"/>
    </location>
</feature>
<keyword evidence="11" id="KW-1185">Reference proteome</keyword>
<feature type="transmembrane region" description="Helical" evidence="7">
    <location>
        <begin position="126"/>
        <end position="143"/>
    </location>
</feature>
<evidence type="ECO:0000313" key="11">
    <source>
        <dbReference type="Proteomes" id="UP001637994"/>
    </source>
</evidence>
<evidence type="ECO:0000313" key="10">
    <source>
        <dbReference type="EMBL" id="MFO3666181.1"/>
    </source>
</evidence>
<dbReference type="PANTHER" id="PTHR24221:SF654">
    <property type="entry name" value="ATP-BINDING CASSETTE SUB-FAMILY B MEMBER 6"/>
    <property type="match status" value="1"/>
</dbReference>
<dbReference type="RefSeq" id="WP_265212204.1">
    <property type="nucleotide sequence ID" value="NZ_JBGMEF010000001.1"/>
</dbReference>
<dbReference type="PROSITE" id="PS50893">
    <property type="entry name" value="ABC_TRANSPORTER_2"/>
    <property type="match status" value="1"/>
</dbReference>
<feature type="transmembrane region" description="Helical" evidence="7">
    <location>
        <begin position="53"/>
        <end position="72"/>
    </location>
</feature>
<dbReference type="Proteomes" id="UP001637994">
    <property type="component" value="Unassembled WGS sequence"/>
</dbReference>
<dbReference type="Gene3D" id="1.20.1560.10">
    <property type="entry name" value="ABC transporter type 1, transmembrane domain"/>
    <property type="match status" value="1"/>
</dbReference>
<dbReference type="PROSITE" id="PS00211">
    <property type="entry name" value="ABC_TRANSPORTER_1"/>
    <property type="match status" value="1"/>
</dbReference>
<dbReference type="Pfam" id="PF00664">
    <property type="entry name" value="ABC_membrane"/>
    <property type="match status" value="1"/>
</dbReference>
<dbReference type="InterPro" id="IPR017871">
    <property type="entry name" value="ABC_transporter-like_CS"/>
</dbReference>
<feature type="transmembrane region" description="Helical" evidence="7">
    <location>
        <begin position="264"/>
        <end position="284"/>
    </location>
</feature>